<organism evidence="2 3">
    <name type="scientific">Vibrio zhanjiangensis</name>
    <dbReference type="NCBI Taxonomy" id="1046128"/>
    <lineage>
        <taxon>Bacteria</taxon>
        <taxon>Pseudomonadati</taxon>
        <taxon>Pseudomonadota</taxon>
        <taxon>Gammaproteobacteria</taxon>
        <taxon>Vibrionales</taxon>
        <taxon>Vibrionaceae</taxon>
        <taxon>Vibrio</taxon>
    </lineage>
</organism>
<dbReference type="Pfam" id="PF03497">
    <property type="entry name" value="Anthrax_toxA"/>
    <property type="match status" value="1"/>
</dbReference>
<dbReference type="InterPro" id="IPR005165">
    <property type="entry name" value="Anthrax_toxin_edema_cen"/>
</dbReference>
<reference evidence="3" key="1">
    <citation type="journal article" date="2019" name="Int. J. Syst. Evol. Microbiol.">
        <title>The Global Catalogue of Microorganisms (GCM) 10K type strain sequencing project: providing services to taxonomists for standard genome sequencing and annotation.</title>
        <authorList>
            <consortium name="The Broad Institute Genomics Platform"/>
            <consortium name="The Broad Institute Genome Sequencing Center for Infectious Disease"/>
            <person name="Wu L."/>
            <person name="Ma J."/>
        </authorList>
    </citation>
    <scope>NUCLEOTIDE SEQUENCE [LARGE SCALE GENOMIC DNA]</scope>
    <source>
        <strain evidence="3">NBRC 108723</strain>
    </source>
</reference>
<protein>
    <submittedName>
        <fullName evidence="2">Adenylate cyclase</fullName>
    </submittedName>
</protein>
<dbReference type="RefSeq" id="WP_284192996.1">
    <property type="nucleotide sequence ID" value="NZ_BSPW01000067.1"/>
</dbReference>
<dbReference type="InterPro" id="IPR035099">
    <property type="entry name" value="Anthrax_toxin_C-terminal"/>
</dbReference>
<comment type="caution">
    <text evidence="2">The sequence shown here is derived from an EMBL/GenBank/DDBJ whole genome shotgun (WGS) entry which is preliminary data.</text>
</comment>
<evidence type="ECO:0000259" key="1">
    <source>
        <dbReference type="Pfam" id="PF03497"/>
    </source>
</evidence>
<dbReference type="EMBL" id="BSPW01000067">
    <property type="protein sequence ID" value="GLT19129.1"/>
    <property type="molecule type" value="Genomic_DNA"/>
</dbReference>
<gene>
    <name evidence="2" type="primary">exoY</name>
    <name evidence="2" type="ORF">GCM10007938_29110</name>
</gene>
<dbReference type="InterPro" id="IPR037017">
    <property type="entry name" value="Anthrax_toxin_edema_cen_sf"/>
</dbReference>
<evidence type="ECO:0000313" key="3">
    <source>
        <dbReference type="Proteomes" id="UP001157138"/>
    </source>
</evidence>
<name>A0ABQ6F2A0_9VIBR</name>
<dbReference type="Gene3D" id="3.90.1760.10">
    <property type="entry name" value="Anthrax toxin, edema factor, central domain"/>
    <property type="match status" value="1"/>
</dbReference>
<feature type="domain" description="Anthrax toxin edema factor central" evidence="1">
    <location>
        <begin position="5"/>
        <end position="140"/>
    </location>
</feature>
<dbReference type="SUPFAM" id="SSF81298">
    <property type="entry name" value="Adenylylcyclase toxin (the edema factor)"/>
    <property type="match status" value="1"/>
</dbReference>
<accession>A0ABQ6F2A0</accession>
<sequence length="384" mass="43134">MHLGNSAIKHSGIVPAHEKIIVNTAKRHDCIIMVRPVNPLSTALIEEGYATKDLHVKGKSSDWGPQAGFICCDQSYSKLHHKGQQEIAKFNHKVTESIRDGSAKAVPLLISKARLQSLLTEKMLHVISSKEGTYHVTSHGKPHQDFILYPNVGMPLSEHAHLYRQYHKDIQSMFAKLPHLKQGYWVMTREGKEVDSLMVLAEPSNGIPLTADYDLFCVAPHLSQFSTFKPSRLKSVVKVVQTALAQKDRRVVDADLGRISQLTQKVKQEINQDIGINNVIHHGCEVDNPVTELDYPITAFTPWGQVVGATDQRELQILAKDMLCLGYIFYPNRLWSQTGNVNSSSASPLRDYQWNTNIKESELLAKPKVLLPPSDYRHQQKSPS</sequence>
<proteinExistence type="predicted"/>
<evidence type="ECO:0000313" key="2">
    <source>
        <dbReference type="EMBL" id="GLT19129.1"/>
    </source>
</evidence>
<keyword evidence="3" id="KW-1185">Reference proteome</keyword>
<dbReference type="Proteomes" id="UP001157138">
    <property type="component" value="Unassembled WGS sequence"/>
</dbReference>